<keyword evidence="2" id="KW-1185">Reference proteome</keyword>
<dbReference type="RefSeq" id="XP_060338225.1">
    <property type="nucleotide sequence ID" value="XM_060482113.1"/>
</dbReference>
<proteinExistence type="predicted"/>
<dbReference type="GeneID" id="85365661"/>
<gene>
    <name evidence="1" type="ORF">EV420DRAFT_436952</name>
</gene>
<evidence type="ECO:0000313" key="2">
    <source>
        <dbReference type="Proteomes" id="UP001175211"/>
    </source>
</evidence>
<dbReference type="AlphaFoldDB" id="A0AA39NLP9"/>
<sequence>MYIASIGSHVHVLLECLLSRDVPYFAHKTTTEIGTCRAMLTDDAHDPGLPQELVDLIVDFLQDEPFSLQACALAGRCFLQRCRLHLFCRVCFTDGTSSRRFLPLLLAPHIPPLVREVSVIGPGTTAESQWTASDDTLSSVLVSFVNVEAVHILSCRFNSVATIQKLRTLASKAVKFLQLDTLQFERTEDFFSLLQCFPSLRHLLLGSVYVRSNEHLRVPHPPPVLLETLEVPFRLSLTAIPTVGLLLNPWSPITLSHLKSLRIERLSLNDLPIIMSLMEASRVTLVDLLLGPIRMVTASDLDLTRHPMVLPLYHLRYLQIQISNSVLHRRLFKWWTNVFQMSEQDWCLEDVTIKLWCDGNSRTFHDTHQWSLLDAALTRSCMKELRAVNIKISFPPRSLAPGIIAPELSDLIRLACPSMVAKALLHVEPW</sequence>
<evidence type="ECO:0000313" key="1">
    <source>
        <dbReference type="EMBL" id="KAK0467950.1"/>
    </source>
</evidence>
<accession>A0AA39NLP9</accession>
<organism evidence="1 2">
    <name type="scientific">Armillaria tabescens</name>
    <name type="common">Ringless honey mushroom</name>
    <name type="synonym">Agaricus tabescens</name>
    <dbReference type="NCBI Taxonomy" id="1929756"/>
    <lineage>
        <taxon>Eukaryota</taxon>
        <taxon>Fungi</taxon>
        <taxon>Dikarya</taxon>
        <taxon>Basidiomycota</taxon>
        <taxon>Agaricomycotina</taxon>
        <taxon>Agaricomycetes</taxon>
        <taxon>Agaricomycetidae</taxon>
        <taxon>Agaricales</taxon>
        <taxon>Marasmiineae</taxon>
        <taxon>Physalacriaceae</taxon>
        <taxon>Desarmillaria</taxon>
    </lineage>
</organism>
<reference evidence="1" key="1">
    <citation type="submission" date="2023-06" db="EMBL/GenBank/DDBJ databases">
        <authorList>
            <consortium name="Lawrence Berkeley National Laboratory"/>
            <person name="Ahrendt S."/>
            <person name="Sahu N."/>
            <person name="Indic B."/>
            <person name="Wong-Bajracharya J."/>
            <person name="Merenyi Z."/>
            <person name="Ke H.-M."/>
            <person name="Monk M."/>
            <person name="Kocsube S."/>
            <person name="Drula E."/>
            <person name="Lipzen A."/>
            <person name="Balint B."/>
            <person name="Henrissat B."/>
            <person name="Andreopoulos B."/>
            <person name="Martin F.M."/>
            <person name="Harder C.B."/>
            <person name="Rigling D."/>
            <person name="Ford K.L."/>
            <person name="Foster G.D."/>
            <person name="Pangilinan J."/>
            <person name="Papanicolaou A."/>
            <person name="Barry K."/>
            <person name="LaButti K."/>
            <person name="Viragh M."/>
            <person name="Koriabine M."/>
            <person name="Yan M."/>
            <person name="Riley R."/>
            <person name="Champramary S."/>
            <person name="Plett K.L."/>
            <person name="Tsai I.J."/>
            <person name="Slot J."/>
            <person name="Sipos G."/>
            <person name="Plett J."/>
            <person name="Nagy L.G."/>
            <person name="Grigoriev I.V."/>
        </authorList>
    </citation>
    <scope>NUCLEOTIDE SEQUENCE</scope>
    <source>
        <strain evidence="1">CCBAS 213</strain>
    </source>
</reference>
<comment type="caution">
    <text evidence="1">The sequence shown here is derived from an EMBL/GenBank/DDBJ whole genome shotgun (WGS) entry which is preliminary data.</text>
</comment>
<protein>
    <submittedName>
        <fullName evidence="1">Uncharacterized protein</fullName>
    </submittedName>
</protein>
<name>A0AA39NLP9_ARMTA</name>
<dbReference type="Proteomes" id="UP001175211">
    <property type="component" value="Unassembled WGS sequence"/>
</dbReference>
<dbReference type="EMBL" id="JAUEPS010000002">
    <property type="protein sequence ID" value="KAK0467950.1"/>
    <property type="molecule type" value="Genomic_DNA"/>
</dbReference>